<evidence type="ECO:0000313" key="12">
    <source>
        <dbReference type="Proteomes" id="UP001243844"/>
    </source>
</evidence>
<evidence type="ECO:0000256" key="3">
    <source>
        <dbReference type="ARBA" id="ARBA00012438"/>
    </source>
</evidence>
<dbReference type="CDD" id="cd06225">
    <property type="entry name" value="HAMP"/>
    <property type="match status" value="1"/>
</dbReference>
<dbReference type="InterPro" id="IPR005467">
    <property type="entry name" value="His_kinase_dom"/>
</dbReference>
<dbReference type="NCBIfam" id="NF012226">
    <property type="entry name" value="AdeS_HK"/>
    <property type="match status" value="1"/>
</dbReference>
<dbReference type="EC" id="2.7.13.3" evidence="3"/>
<feature type="transmembrane region" description="Helical" evidence="8">
    <location>
        <begin position="12"/>
        <end position="37"/>
    </location>
</feature>
<dbReference type="PANTHER" id="PTHR45453:SF1">
    <property type="entry name" value="PHOSPHATE REGULON SENSOR PROTEIN PHOR"/>
    <property type="match status" value="1"/>
</dbReference>
<dbReference type="GO" id="GO:0000155">
    <property type="term" value="F:phosphorelay sensor kinase activity"/>
    <property type="evidence" value="ECO:0007669"/>
    <property type="project" value="InterPro"/>
</dbReference>
<dbReference type="InterPro" id="IPR003594">
    <property type="entry name" value="HATPase_dom"/>
</dbReference>
<proteinExistence type="predicted"/>
<feature type="domain" description="Histidine kinase" evidence="9">
    <location>
        <begin position="146"/>
        <end position="358"/>
    </location>
</feature>
<evidence type="ECO:0000256" key="2">
    <source>
        <dbReference type="ARBA" id="ARBA00004370"/>
    </source>
</evidence>
<organism evidence="11 12">
    <name type="scientific">Acinetobacter rudis</name>
    <dbReference type="NCBI Taxonomy" id="632955"/>
    <lineage>
        <taxon>Bacteria</taxon>
        <taxon>Pseudomonadati</taxon>
        <taxon>Pseudomonadota</taxon>
        <taxon>Gammaproteobacteria</taxon>
        <taxon>Moraxellales</taxon>
        <taxon>Moraxellaceae</taxon>
        <taxon>Acinetobacter</taxon>
    </lineage>
</organism>
<evidence type="ECO:0000256" key="1">
    <source>
        <dbReference type="ARBA" id="ARBA00000085"/>
    </source>
</evidence>
<dbReference type="InterPro" id="IPR036890">
    <property type="entry name" value="HATPase_C_sf"/>
</dbReference>
<dbReference type="RefSeq" id="WP_308977066.1">
    <property type="nucleotide sequence ID" value="NZ_JAVIDL010000004.1"/>
</dbReference>
<feature type="transmembrane region" description="Helical" evidence="8">
    <location>
        <begin position="57"/>
        <end position="79"/>
    </location>
</feature>
<dbReference type="PANTHER" id="PTHR45453">
    <property type="entry name" value="PHOSPHATE REGULON SENSOR PROTEIN PHOR"/>
    <property type="match status" value="1"/>
</dbReference>
<dbReference type="Proteomes" id="UP001243844">
    <property type="component" value="Unassembled WGS sequence"/>
</dbReference>
<comment type="catalytic activity">
    <reaction evidence="1">
        <text>ATP + protein L-histidine = ADP + protein N-phospho-L-histidine.</text>
        <dbReference type="EC" id="2.7.13.3"/>
    </reaction>
</comment>
<evidence type="ECO:0000259" key="9">
    <source>
        <dbReference type="PROSITE" id="PS50109"/>
    </source>
</evidence>
<keyword evidence="6 11" id="KW-0418">Kinase</keyword>
<reference evidence="11" key="1">
    <citation type="submission" date="2023-08" db="EMBL/GenBank/DDBJ databases">
        <title>Emergence of clinically-relevant ST2 carbapenem-resistant Acinetobacter baumannii strains in hospital sewages in Zhejiang, East of China.</title>
        <authorList>
            <person name="Kaichao C."/>
            <person name="Zhang R."/>
        </authorList>
    </citation>
    <scope>NUCLEOTIDE SEQUENCE</scope>
    <source>
        <strain evidence="11">M-RB-37</strain>
    </source>
</reference>
<evidence type="ECO:0000259" key="10">
    <source>
        <dbReference type="PROSITE" id="PS50885"/>
    </source>
</evidence>
<accession>A0AAW8J4R6</accession>
<dbReference type="Gene3D" id="1.10.287.130">
    <property type="match status" value="1"/>
</dbReference>
<dbReference type="GO" id="GO:0005886">
    <property type="term" value="C:plasma membrane"/>
    <property type="evidence" value="ECO:0007669"/>
    <property type="project" value="TreeGrafter"/>
</dbReference>
<dbReference type="SUPFAM" id="SSF158472">
    <property type="entry name" value="HAMP domain-like"/>
    <property type="match status" value="1"/>
</dbReference>
<dbReference type="InterPro" id="IPR004358">
    <property type="entry name" value="Sig_transdc_His_kin-like_C"/>
</dbReference>
<dbReference type="SUPFAM" id="SSF55874">
    <property type="entry name" value="ATPase domain of HSP90 chaperone/DNA topoisomerase II/histidine kinase"/>
    <property type="match status" value="1"/>
</dbReference>
<dbReference type="SMART" id="SM00387">
    <property type="entry name" value="HATPase_c"/>
    <property type="match status" value="1"/>
</dbReference>
<name>A0AAW8J4R6_9GAMM</name>
<dbReference type="Pfam" id="PF00672">
    <property type="entry name" value="HAMP"/>
    <property type="match status" value="1"/>
</dbReference>
<evidence type="ECO:0000256" key="4">
    <source>
        <dbReference type="ARBA" id="ARBA00022553"/>
    </source>
</evidence>
<dbReference type="CDD" id="cd00082">
    <property type="entry name" value="HisKA"/>
    <property type="match status" value="1"/>
</dbReference>
<dbReference type="AlphaFoldDB" id="A0AAW8J4R6"/>
<protein>
    <recommendedName>
        <fullName evidence="3">histidine kinase</fullName>
        <ecNumber evidence="3">2.7.13.3</ecNumber>
    </recommendedName>
</protein>
<dbReference type="GO" id="GO:0016036">
    <property type="term" value="P:cellular response to phosphate starvation"/>
    <property type="evidence" value="ECO:0007669"/>
    <property type="project" value="TreeGrafter"/>
</dbReference>
<dbReference type="GO" id="GO:0004721">
    <property type="term" value="F:phosphoprotein phosphatase activity"/>
    <property type="evidence" value="ECO:0007669"/>
    <property type="project" value="TreeGrafter"/>
</dbReference>
<feature type="domain" description="HAMP" evidence="10">
    <location>
        <begin position="83"/>
        <end position="138"/>
    </location>
</feature>
<comment type="subcellular location">
    <subcellularLocation>
        <location evidence="2">Membrane</location>
    </subcellularLocation>
</comment>
<dbReference type="Gene3D" id="6.10.340.10">
    <property type="match status" value="1"/>
</dbReference>
<dbReference type="EMBL" id="JAVIDL010000004">
    <property type="protein sequence ID" value="MDQ8934688.1"/>
    <property type="molecule type" value="Genomic_DNA"/>
</dbReference>
<keyword evidence="8" id="KW-0472">Membrane</keyword>
<keyword evidence="8" id="KW-0812">Transmembrane</keyword>
<evidence type="ECO:0000256" key="5">
    <source>
        <dbReference type="ARBA" id="ARBA00022679"/>
    </source>
</evidence>
<dbReference type="PROSITE" id="PS50885">
    <property type="entry name" value="HAMP"/>
    <property type="match status" value="1"/>
</dbReference>
<keyword evidence="8" id="KW-1133">Transmembrane helix</keyword>
<dbReference type="PRINTS" id="PR00344">
    <property type="entry name" value="BCTRLSENSOR"/>
</dbReference>
<dbReference type="InterPro" id="IPR003661">
    <property type="entry name" value="HisK_dim/P_dom"/>
</dbReference>
<dbReference type="InterPro" id="IPR036097">
    <property type="entry name" value="HisK_dim/P_sf"/>
</dbReference>
<keyword evidence="4" id="KW-0597">Phosphoprotein</keyword>
<dbReference type="SUPFAM" id="SSF47384">
    <property type="entry name" value="Homodimeric domain of signal transducing histidine kinase"/>
    <property type="match status" value="1"/>
</dbReference>
<dbReference type="Pfam" id="PF00512">
    <property type="entry name" value="HisKA"/>
    <property type="match status" value="1"/>
</dbReference>
<evidence type="ECO:0000256" key="6">
    <source>
        <dbReference type="ARBA" id="ARBA00022777"/>
    </source>
</evidence>
<dbReference type="SMART" id="SM00388">
    <property type="entry name" value="HisKA"/>
    <property type="match status" value="1"/>
</dbReference>
<dbReference type="SMART" id="SM00304">
    <property type="entry name" value="HAMP"/>
    <property type="match status" value="1"/>
</dbReference>
<keyword evidence="7" id="KW-0902">Two-component regulatory system</keyword>
<dbReference type="InterPro" id="IPR003660">
    <property type="entry name" value="HAMP_dom"/>
</dbReference>
<evidence type="ECO:0000256" key="7">
    <source>
        <dbReference type="ARBA" id="ARBA00023012"/>
    </source>
</evidence>
<dbReference type="InterPro" id="IPR050351">
    <property type="entry name" value="BphY/WalK/GraS-like"/>
</dbReference>
<dbReference type="FunFam" id="3.30.565.10:FF:000006">
    <property type="entry name" value="Sensor histidine kinase WalK"/>
    <property type="match status" value="1"/>
</dbReference>
<dbReference type="Pfam" id="PF02518">
    <property type="entry name" value="HATPase_c"/>
    <property type="match status" value="1"/>
</dbReference>
<sequence>MKMKHSISRQLIVTLTKVSLVTVLFSCFTGYFVYTLALDFNLITEQELMSDELSFNIVDFLWIAFVTTVGFITSIFLGIRLSRKFISPIQAIAEAAQQISQGKLSVRAQVNAPNSPAELLQLIDDFNAMASQLETSVKNTSMWNAAIAHELRTPVTILQGRLHGIIDGVFEPNTLLFKDLLGQVEQLSLLIEDLRTLSLAENHQLRMQFDVNSLHHIIIQLIEHYQDRFEQAQLRVQANLTEQSCYCDEQRIKQVLTALFENAIRYANPGLIKITCEINNKNWVLKFEDEGPGIAEHHIAYLFDPFYRLEPSRGKNQGGTGLGLSVVHAIISAHQGQIYYEKSKLGGSCFKILLPIAKPNLPSQLNKPEQE</sequence>
<gene>
    <name evidence="11" type="primary">adeS</name>
    <name evidence="11" type="ORF">RFH47_02915</name>
</gene>
<comment type="caution">
    <text evidence="11">The sequence shown here is derived from an EMBL/GenBank/DDBJ whole genome shotgun (WGS) entry which is preliminary data.</text>
</comment>
<evidence type="ECO:0000313" key="11">
    <source>
        <dbReference type="EMBL" id="MDQ8934688.1"/>
    </source>
</evidence>
<dbReference type="PROSITE" id="PS50109">
    <property type="entry name" value="HIS_KIN"/>
    <property type="match status" value="1"/>
</dbReference>
<dbReference type="Gene3D" id="3.30.565.10">
    <property type="entry name" value="Histidine kinase-like ATPase, C-terminal domain"/>
    <property type="match status" value="1"/>
</dbReference>
<keyword evidence="5 11" id="KW-0808">Transferase</keyword>
<evidence type="ECO:0000256" key="8">
    <source>
        <dbReference type="SAM" id="Phobius"/>
    </source>
</evidence>